<sequence>MQETISLRDRPNGMEEEYAAISDPHHPIVRRINDVLRSRASRPKTILIDDLENIDQAARSGVRLDSLYLTEGLQLSSGDGATPMYGQLPTYTLSHAVTDGLFGGEKRARVFALAEAPRPARLDDLSGRDGDIVVLDGVRLVGNIGAITRTSAGFSAAGLVLLESGLRNAFDRRLIRASRGLVFALPVVLATTDEFAEYVLRKRTTVGTLTAHAAESLESVGGIRGRMALVLGSERNGLSEQLDGIASYKYSIPMSPDLESLNVSVSAGIALYERNRSGQIPHITTAQ</sequence>
<evidence type="ECO:0000313" key="6">
    <source>
        <dbReference type="Proteomes" id="UP000230161"/>
    </source>
</evidence>
<dbReference type="PANTHER" id="PTHR43191">
    <property type="entry name" value="RRNA METHYLTRANSFERASE 3"/>
    <property type="match status" value="1"/>
</dbReference>
<dbReference type="GO" id="GO:0003723">
    <property type="term" value="F:RNA binding"/>
    <property type="evidence" value="ECO:0007669"/>
    <property type="project" value="InterPro"/>
</dbReference>
<feature type="domain" description="Thiostrepton-resistance methylase N-terminal" evidence="4">
    <location>
        <begin position="20"/>
        <end position="128"/>
    </location>
</feature>
<organism evidence="5 6">
    <name type="scientific">Compostimonas suwonensis</name>
    <dbReference type="NCBI Taxonomy" id="1048394"/>
    <lineage>
        <taxon>Bacteria</taxon>
        <taxon>Bacillati</taxon>
        <taxon>Actinomycetota</taxon>
        <taxon>Actinomycetes</taxon>
        <taxon>Micrococcales</taxon>
        <taxon>Microbacteriaceae</taxon>
        <taxon>Compostimonas</taxon>
    </lineage>
</organism>
<keyword evidence="1 5" id="KW-0489">Methyltransferase</keyword>
<feature type="domain" description="tRNA/rRNA methyltransferase SpoU type" evidence="3">
    <location>
        <begin position="132"/>
        <end position="272"/>
    </location>
</feature>
<dbReference type="Pfam" id="PF04705">
    <property type="entry name" value="TSNR_N"/>
    <property type="match status" value="1"/>
</dbReference>
<dbReference type="Pfam" id="PF00588">
    <property type="entry name" value="SpoU_methylase"/>
    <property type="match status" value="1"/>
</dbReference>
<dbReference type="RefSeq" id="WP_157803028.1">
    <property type="nucleotide sequence ID" value="NZ_PGFB01000006.1"/>
</dbReference>
<keyword evidence="6" id="KW-1185">Reference proteome</keyword>
<dbReference type="Proteomes" id="UP000230161">
    <property type="component" value="Unassembled WGS sequence"/>
</dbReference>
<dbReference type="GO" id="GO:0008649">
    <property type="term" value="F:rRNA methyltransferase activity"/>
    <property type="evidence" value="ECO:0007669"/>
    <property type="project" value="InterPro"/>
</dbReference>
<dbReference type="EMBL" id="PGFB01000006">
    <property type="protein sequence ID" value="PJJ55310.1"/>
    <property type="molecule type" value="Genomic_DNA"/>
</dbReference>
<dbReference type="Gene3D" id="3.30.1330.30">
    <property type="match status" value="1"/>
</dbReference>
<dbReference type="OrthoDB" id="9785673at2"/>
<protein>
    <submittedName>
        <fullName evidence="5">TrmH family RNA methyltransferase</fullName>
    </submittedName>
</protein>
<comment type="caution">
    <text evidence="5">The sequence shown here is derived from an EMBL/GenBank/DDBJ whole genome shotgun (WGS) entry which is preliminary data.</text>
</comment>
<accession>A0A2M9BBJ0</accession>
<dbReference type="InterPro" id="IPR051259">
    <property type="entry name" value="rRNA_Methyltransferase"/>
</dbReference>
<dbReference type="GO" id="GO:0046677">
    <property type="term" value="P:response to antibiotic"/>
    <property type="evidence" value="ECO:0007669"/>
    <property type="project" value="InterPro"/>
</dbReference>
<dbReference type="InterPro" id="IPR029064">
    <property type="entry name" value="Ribosomal_eL30-like_sf"/>
</dbReference>
<evidence type="ECO:0000259" key="4">
    <source>
        <dbReference type="Pfam" id="PF04705"/>
    </source>
</evidence>
<evidence type="ECO:0000313" key="5">
    <source>
        <dbReference type="EMBL" id="PJJ55310.1"/>
    </source>
</evidence>
<dbReference type="PANTHER" id="PTHR43191:SF2">
    <property type="entry name" value="RRNA METHYLTRANSFERASE 3, MITOCHONDRIAL"/>
    <property type="match status" value="1"/>
</dbReference>
<gene>
    <name evidence="5" type="ORF">CLV54_3200</name>
</gene>
<dbReference type="InterPro" id="IPR029026">
    <property type="entry name" value="tRNA_m1G_MTases_N"/>
</dbReference>
<dbReference type="AlphaFoldDB" id="A0A2M9BBJ0"/>
<dbReference type="InterPro" id="IPR001537">
    <property type="entry name" value="SpoU_MeTrfase"/>
</dbReference>
<name>A0A2M9BBJ0_9MICO</name>
<reference evidence="5 6" key="1">
    <citation type="submission" date="2017-11" db="EMBL/GenBank/DDBJ databases">
        <title>Genomic Encyclopedia of Archaeal and Bacterial Type Strains, Phase II (KMG-II): From Individual Species to Whole Genera.</title>
        <authorList>
            <person name="Goeker M."/>
        </authorList>
    </citation>
    <scope>NUCLEOTIDE SEQUENCE [LARGE SCALE GENOMIC DNA]</scope>
    <source>
        <strain evidence="5 6">DSM 25625</strain>
    </source>
</reference>
<dbReference type="Gene3D" id="3.40.1280.10">
    <property type="match status" value="1"/>
</dbReference>
<evidence type="ECO:0000256" key="1">
    <source>
        <dbReference type="ARBA" id="ARBA00022603"/>
    </source>
</evidence>
<dbReference type="InterPro" id="IPR029028">
    <property type="entry name" value="Alpha/beta_knot_MTases"/>
</dbReference>
<dbReference type="SUPFAM" id="SSF75217">
    <property type="entry name" value="alpha/beta knot"/>
    <property type="match status" value="1"/>
</dbReference>
<keyword evidence="2 5" id="KW-0808">Transferase</keyword>
<evidence type="ECO:0000256" key="2">
    <source>
        <dbReference type="ARBA" id="ARBA00022679"/>
    </source>
</evidence>
<dbReference type="InterPro" id="IPR006795">
    <property type="entry name" value="Thiostrepton-R_Mease_TSNR_N"/>
</dbReference>
<evidence type="ECO:0000259" key="3">
    <source>
        <dbReference type="Pfam" id="PF00588"/>
    </source>
</evidence>
<proteinExistence type="predicted"/>